<dbReference type="InterPro" id="IPR009071">
    <property type="entry name" value="HMG_box_dom"/>
</dbReference>
<dbReference type="GO" id="GO:0003677">
    <property type="term" value="F:DNA binding"/>
    <property type="evidence" value="ECO:0007669"/>
    <property type="project" value="UniProtKB-UniRule"/>
</dbReference>
<accession>A0A8D0KVR8</accession>
<dbReference type="Pfam" id="PF09011">
    <property type="entry name" value="HMG_box_2"/>
    <property type="match status" value="1"/>
</dbReference>
<dbReference type="GO" id="GO:0005634">
    <property type="term" value="C:nucleus"/>
    <property type="evidence" value="ECO:0007669"/>
    <property type="project" value="UniProtKB-UniRule"/>
</dbReference>
<feature type="DNA-binding region" description="HMG box" evidence="1">
    <location>
        <begin position="45"/>
        <end position="103"/>
    </location>
</feature>
<evidence type="ECO:0000259" key="2">
    <source>
        <dbReference type="PROSITE" id="PS50118"/>
    </source>
</evidence>
<name>A0A8D0KVR8_STROC</name>
<dbReference type="PANTHER" id="PTHR17609">
    <property type="entry name" value="HMG DOMAIN-CONTAINING PROTEIN 3"/>
    <property type="match status" value="1"/>
</dbReference>
<organism evidence="3 4">
    <name type="scientific">Strix occidentalis caurina</name>
    <name type="common">northern spotted owl</name>
    <dbReference type="NCBI Taxonomy" id="311401"/>
    <lineage>
        <taxon>Eukaryota</taxon>
        <taxon>Metazoa</taxon>
        <taxon>Chordata</taxon>
        <taxon>Craniata</taxon>
        <taxon>Vertebrata</taxon>
        <taxon>Euteleostomi</taxon>
        <taxon>Archelosauria</taxon>
        <taxon>Archosauria</taxon>
        <taxon>Dinosauria</taxon>
        <taxon>Saurischia</taxon>
        <taxon>Theropoda</taxon>
        <taxon>Coelurosauria</taxon>
        <taxon>Aves</taxon>
        <taxon>Neognathae</taxon>
        <taxon>Neoaves</taxon>
        <taxon>Telluraves</taxon>
        <taxon>Strigiformes</taxon>
        <taxon>Strigidae</taxon>
        <taxon>Strix</taxon>
    </lineage>
</organism>
<dbReference type="CDD" id="cd21981">
    <property type="entry name" value="HMG-box_HMGXB3"/>
    <property type="match status" value="1"/>
</dbReference>
<dbReference type="Gene3D" id="1.10.30.10">
    <property type="entry name" value="High mobility group box domain"/>
    <property type="match status" value="1"/>
</dbReference>
<dbReference type="PROSITE" id="PS50118">
    <property type="entry name" value="HMG_BOX_2"/>
    <property type="match status" value="1"/>
</dbReference>
<evidence type="ECO:0000256" key="1">
    <source>
        <dbReference type="PROSITE-ProRule" id="PRU00267"/>
    </source>
</evidence>
<dbReference type="SUPFAM" id="SSF47095">
    <property type="entry name" value="HMG-box"/>
    <property type="match status" value="1"/>
</dbReference>
<proteinExistence type="predicted"/>
<sequence>MEAPYDGTEVTVVMEEIEGTYTYASPVPSKKKKKYKSTGDHGEKAKKPRSAYLLYYYDIYLKVQQELPHLPQSEINKKISESWRLLSVAEKSYYLEKAKLEKEGLDPVSHLSGSALPRGERGTYLLAQHCVWEKHLTADSSLYFCLGQPIKKQCARPLHLAFAFCSVKGYCFEIQDRYV</sequence>
<reference evidence="3" key="1">
    <citation type="submission" date="2025-08" db="UniProtKB">
        <authorList>
            <consortium name="Ensembl"/>
        </authorList>
    </citation>
    <scope>IDENTIFICATION</scope>
</reference>
<dbReference type="InterPro" id="IPR039598">
    <property type="entry name" value="HMGXB3"/>
</dbReference>
<dbReference type="InterPro" id="IPR036910">
    <property type="entry name" value="HMG_box_dom_sf"/>
</dbReference>
<dbReference type="AlphaFoldDB" id="A0A8D0KVR8"/>
<keyword evidence="1" id="KW-0238">DNA-binding</keyword>
<keyword evidence="1" id="KW-0539">Nucleus</keyword>
<dbReference type="PANTHER" id="PTHR17609:SF2">
    <property type="entry name" value="HMG DOMAIN-CONTAINING PROTEIN 3"/>
    <property type="match status" value="1"/>
</dbReference>
<reference evidence="3" key="2">
    <citation type="submission" date="2025-09" db="UniProtKB">
        <authorList>
            <consortium name="Ensembl"/>
        </authorList>
    </citation>
    <scope>IDENTIFICATION</scope>
</reference>
<dbReference type="Proteomes" id="UP000694551">
    <property type="component" value="Unplaced"/>
</dbReference>
<protein>
    <recommendedName>
        <fullName evidence="2">HMG box domain-containing protein</fullName>
    </recommendedName>
</protein>
<dbReference type="Ensembl" id="ENSSOCT00000012629.1">
    <property type="protein sequence ID" value="ENSSOCP00000012290.1"/>
    <property type="gene ID" value="ENSSOCG00000009375.1"/>
</dbReference>
<feature type="domain" description="HMG box" evidence="2">
    <location>
        <begin position="45"/>
        <end position="103"/>
    </location>
</feature>
<keyword evidence="4" id="KW-1185">Reference proteome</keyword>
<evidence type="ECO:0000313" key="4">
    <source>
        <dbReference type="Proteomes" id="UP000694551"/>
    </source>
</evidence>
<evidence type="ECO:0000313" key="3">
    <source>
        <dbReference type="Ensembl" id="ENSSOCP00000012290.1"/>
    </source>
</evidence>
<dbReference type="SMART" id="SM00398">
    <property type="entry name" value="HMG"/>
    <property type="match status" value="1"/>
</dbReference>